<dbReference type="Pfam" id="PF07282">
    <property type="entry name" value="Cas12f1-like_TNB"/>
    <property type="match status" value="1"/>
</dbReference>
<sequence>MAEHAPDDFVVPQRLWRATVEDTVDKIRAWQQAVMASEVRPKIYARTDDDNGERKRMLVLAKTGRWRQDAWLSRQCRKAFAGKSPRPRRSGRIVADNCSYDVQRDAQGRVWLAVMTPTRGDRLRLNLGPLPEELVPTSTIEISRDGRESWQVIGAYPDKRVCSIRPRHKNLTPSDGIDAGVSEVFTTTDGRRYGAGQYQTIAKRAERDRARGKARNKLRAVRNRHLARAAAAAEAGDGATARAAKAKARKIERHNLGHKKLSAQRSHDRAVTKDTVYQAVHDLVDSTAHIVAEDLSGLRGKSKFGRTASRVYAAWQRSFLADALASVPSRRGSAVTLVNPAYTSQQVHPCGHLGVRRGKNVYCQTAGCPQQGIVFDTEINAARVIRDRATDPQITRYTSKHEVKRILVQRAGTVENCPTTTQATTVMDGGCERNNLPPKRTLPRSKEQRLWTSV</sequence>
<accession>A0A1X0JRW5</accession>
<protein>
    <recommendedName>
        <fullName evidence="3">Cas12f1-like TNB domain-containing protein</fullName>
    </recommendedName>
</protein>
<dbReference type="GO" id="GO:0003677">
    <property type="term" value="F:DNA binding"/>
    <property type="evidence" value="ECO:0007669"/>
    <property type="project" value="UniProtKB-KW"/>
</dbReference>
<evidence type="ECO:0000259" key="3">
    <source>
        <dbReference type="Pfam" id="PF07282"/>
    </source>
</evidence>
<proteinExistence type="predicted"/>
<name>A0A1X0JRW5_9MYCO</name>
<dbReference type="EMBL" id="MVIM01000005">
    <property type="protein sequence ID" value="ORB65512.1"/>
    <property type="molecule type" value="Genomic_DNA"/>
</dbReference>
<dbReference type="STRING" id="75922.BST47_11075"/>
<feature type="region of interest" description="Disordered" evidence="2">
    <location>
        <begin position="431"/>
        <end position="454"/>
    </location>
</feature>
<dbReference type="InterPro" id="IPR010095">
    <property type="entry name" value="Cas12f1-like_TNB"/>
</dbReference>
<feature type="domain" description="Cas12f1-like TNB" evidence="3">
    <location>
        <begin position="329"/>
        <end position="385"/>
    </location>
</feature>
<keyword evidence="1" id="KW-0238">DNA-binding</keyword>
<feature type="compositionally biased region" description="Basic and acidic residues" evidence="2">
    <location>
        <begin position="444"/>
        <end position="454"/>
    </location>
</feature>
<evidence type="ECO:0000313" key="4">
    <source>
        <dbReference type="EMBL" id="ORB65512.1"/>
    </source>
</evidence>
<comment type="caution">
    <text evidence="4">The sequence shown here is derived from an EMBL/GenBank/DDBJ whole genome shotgun (WGS) entry which is preliminary data.</text>
</comment>
<keyword evidence="5" id="KW-1185">Reference proteome</keyword>
<dbReference type="AlphaFoldDB" id="A0A1X0JRW5"/>
<reference evidence="4 5" key="1">
    <citation type="submission" date="2017-02" db="EMBL/GenBank/DDBJ databases">
        <title>The new phylogeny of genus Mycobacterium.</title>
        <authorList>
            <person name="Tortoli E."/>
            <person name="Trovato A."/>
            <person name="Cirillo D.M."/>
        </authorList>
    </citation>
    <scope>NUCLEOTIDE SEQUENCE [LARGE SCALE GENOMIC DNA]</scope>
    <source>
        <strain evidence="4 5">DSM 44338</strain>
    </source>
</reference>
<evidence type="ECO:0000313" key="5">
    <source>
        <dbReference type="Proteomes" id="UP000192411"/>
    </source>
</evidence>
<evidence type="ECO:0000256" key="2">
    <source>
        <dbReference type="SAM" id="MobiDB-lite"/>
    </source>
</evidence>
<gene>
    <name evidence="4" type="ORF">BST47_11075</name>
</gene>
<dbReference type="Proteomes" id="UP000192411">
    <property type="component" value="Unassembled WGS sequence"/>
</dbReference>
<organism evidence="4 5">
    <name type="scientific">Mycolicibacterium tusciae</name>
    <dbReference type="NCBI Taxonomy" id="75922"/>
    <lineage>
        <taxon>Bacteria</taxon>
        <taxon>Bacillati</taxon>
        <taxon>Actinomycetota</taxon>
        <taxon>Actinomycetes</taxon>
        <taxon>Mycobacteriales</taxon>
        <taxon>Mycobacteriaceae</taxon>
        <taxon>Mycolicibacterium</taxon>
    </lineage>
</organism>
<evidence type="ECO:0000256" key="1">
    <source>
        <dbReference type="ARBA" id="ARBA00023125"/>
    </source>
</evidence>